<proteinExistence type="predicted"/>
<keyword evidence="1" id="KW-0472">Membrane</keyword>
<sequence>MSAPRRKPLLHWEPLPYLVVLVLLIATGGVRPESPPWLFWPFTVLLVAALVWLVAGLVRGRRRGNPDQWGDLQTIDGLELVDAPRREREVRQVAPVADAHRHQPAIDLALLHGGADQHAVLVPRASRWLSRRYRIGVQLVGGGTPRHAGFLGDAVDATWRELLDALASEGRYVRVPARITGDSRPHGVELDLGGLESLEAGGVGPT</sequence>
<organism evidence="2 3">
    <name type="scientific">Agromyces lapidis</name>
    <dbReference type="NCBI Taxonomy" id="279574"/>
    <lineage>
        <taxon>Bacteria</taxon>
        <taxon>Bacillati</taxon>
        <taxon>Actinomycetota</taxon>
        <taxon>Actinomycetes</taxon>
        <taxon>Micrococcales</taxon>
        <taxon>Microbacteriaceae</taxon>
        <taxon>Agromyces</taxon>
    </lineage>
</organism>
<keyword evidence="3" id="KW-1185">Reference proteome</keyword>
<evidence type="ECO:0000256" key="1">
    <source>
        <dbReference type="SAM" id="Phobius"/>
    </source>
</evidence>
<comment type="caution">
    <text evidence="2">The sequence shown here is derived from an EMBL/GenBank/DDBJ whole genome shotgun (WGS) entry which is preliminary data.</text>
</comment>
<dbReference type="Proteomes" id="UP001589667">
    <property type="component" value="Unassembled WGS sequence"/>
</dbReference>
<accession>A0ABV5SQJ7</accession>
<reference evidence="2 3" key="1">
    <citation type="submission" date="2024-09" db="EMBL/GenBank/DDBJ databases">
        <authorList>
            <person name="Sun Q."/>
            <person name="Mori K."/>
        </authorList>
    </citation>
    <scope>NUCLEOTIDE SEQUENCE [LARGE SCALE GENOMIC DNA]</scope>
    <source>
        <strain evidence="2 3">JCM 14321</strain>
    </source>
</reference>
<dbReference type="RefSeq" id="WP_157422666.1">
    <property type="nucleotide sequence ID" value="NZ_BAAANI010000002.1"/>
</dbReference>
<protein>
    <recommendedName>
        <fullName evidence="4">Type VII secretion protein EccE</fullName>
    </recommendedName>
</protein>
<dbReference type="EMBL" id="JBHMBL010000002">
    <property type="protein sequence ID" value="MFB9642618.1"/>
    <property type="molecule type" value="Genomic_DNA"/>
</dbReference>
<evidence type="ECO:0008006" key="4">
    <source>
        <dbReference type="Google" id="ProtNLM"/>
    </source>
</evidence>
<feature type="transmembrane region" description="Helical" evidence="1">
    <location>
        <begin position="12"/>
        <end position="31"/>
    </location>
</feature>
<evidence type="ECO:0000313" key="2">
    <source>
        <dbReference type="EMBL" id="MFB9642618.1"/>
    </source>
</evidence>
<name>A0ABV5SQJ7_9MICO</name>
<evidence type="ECO:0000313" key="3">
    <source>
        <dbReference type="Proteomes" id="UP001589667"/>
    </source>
</evidence>
<gene>
    <name evidence="2" type="ORF">ACFFQV_10005</name>
</gene>
<feature type="transmembrane region" description="Helical" evidence="1">
    <location>
        <begin position="37"/>
        <end position="58"/>
    </location>
</feature>
<keyword evidence="1" id="KW-0812">Transmembrane</keyword>
<keyword evidence="1" id="KW-1133">Transmembrane helix</keyword>